<dbReference type="Proteomes" id="UP000289546">
    <property type="component" value="Unassembled WGS sequence"/>
</dbReference>
<feature type="domain" description="Amidase" evidence="4">
    <location>
        <begin position="27"/>
        <end position="455"/>
    </location>
</feature>
<gene>
    <name evidence="5" type="ORF">XH99_10480</name>
</gene>
<comment type="caution">
    <text evidence="5">The sequence shown here is derived from an EMBL/GenBank/DDBJ whole genome shotgun (WGS) entry which is preliminary data.</text>
</comment>
<dbReference type="PANTHER" id="PTHR11895">
    <property type="entry name" value="TRANSAMIDASE"/>
    <property type="match status" value="1"/>
</dbReference>
<dbReference type="AlphaFoldDB" id="A0A4Q0S918"/>
<protein>
    <recommendedName>
        <fullName evidence="3">Indoleacetamide hydrolase</fullName>
    </recommendedName>
</protein>
<keyword evidence="6" id="KW-1185">Reference proteome</keyword>
<reference evidence="5 6" key="1">
    <citation type="submission" date="2015-04" db="EMBL/GenBank/DDBJ databases">
        <title>Comparative genomics of rhizobia nodulating Arachis hypogaea in China.</title>
        <authorList>
            <person name="Li Y."/>
        </authorList>
    </citation>
    <scope>NUCLEOTIDE SEQUENCE [LARGE SCALE GENOMIC DNA]</scope>
    <source>
        <strain evidence="5 6">CCBAU 51757</strain>
    </source>
</reference>
<evidence type="ECO:0000256" key="3">
    <source>
        <dbReference type="ARBA" id="ARBA00021874"/>
    </source>
</evidence>
<dbReference type="Gene3D" id="3.90.1300.10">
    <property type="entry name" value="Amidase signature (AS) domain"/>
    <property type="match status" value="1"/>
</dbReference>
<evidence type="ECO:0000256" key="1">
    <source>
        <dbReference type="ARBA" id="ARBA00003871"/>
    </source>
</evidence>
<dbReference type="RefSeq" id="WP_245508917.1">
    <property type="nucleotide sequence ID" value="NZ_LBJQ01000056.1"/>
</dbReference>
<dbReference type="InterPro" id="IPR036928">
    <property type="entry name" value="AS_sf"/>
</dbReference>
<dbReference type="GO" id="GO:0003824">
    <property type="term" value="F:catalytic activity"/>
    <property type="evidence" value="ECO:0007669"/>
    <property type="project" value="InterPro"/>
</dbReference>
<evidence type="ECO:0000313" key="6">
    <source>
        <dbReference type="Proteomes" id="UP000289546"/>
    </source>
</evidence>
<evidence type="ECO:0000259" key="4">
    <source>
        <dbReference type="Pfam" id="PF01425"/>
    </source>
</evidence>
<accession>A0A4Q0S918</accession>
<dbReference type="EMBL" id="LBJQ01000056">
    <property type="protein sequence ID" value="RXH31903.1"/>
    <property type="molecule type" value="Genomic_DNA"/>
</dbReference>
<dbReference type="PANTHER" id="PTHR11895:SF7">
    <property type="entry name" value="GLUTAMYL-TRNA(GLN) AMIDOTRANSFERASE SUBUNIT A, MITOCHONDRIAL"/>
    <property type="match status" value="1"/>
</dbReference>
<dbReference type="Pfam" id="PF01425">
    <property type="entry name" value="Amidase"/>
    <property type="match status" value="1"/>
</dbReference>
<proteinExistence type="inferred from homology"/>
<dbReference type="InterPro" id="IPR023631">
    <property type="entry name" value="Amidase_dom"/>
</dbReference>
<evidence type="ECO:0000256" key="2">
    <source>
        <dbReference type="ARBA" id="ARBA00009199"/>
    </source>
</evidence>
<dbReference type="PROSITE" id="PS00571">
    <property type="entry name" value="AMIDASES"/>
    <property type="match status" value="1"/>
</dbReference>
<comment type="function">
    <text evidence="1">Hydrolyzes indole-3-acetamide (IAM) into indole-3-acetic acid (IAA).</text>
</comment>
<dbReference type="InterPro" id="IPR020556">
    <property type="entry name" value="Amidase_CS"/>
</dbReference>
<sequence>MLTQLYKGSDAIGLSDRIRKKDVTALELVEHAIQEIERLNPTVNAVTAKLYDQARKTAAQPLPDGALSGVPFLLKDLSVEWKGFPVTNGCRYFKDYVATTDWHIARRVRDAGLIPLGKTNVPENGWCVATEPKLFGPTINPWNASVSAGGSSGGSAVAVACGMVPLAEASDGGGSIRVPASNNGLVGLKPSRGRLTFGPDVVDYWYGAVVFLCVSRTVRDTAAYLDAVAGAHPGDPYALPLPAMPYLSTISEATRRLRIGLTTRLPDGSPIHPEVSNAIERAARICADLGHDVAEHHLTYDLDKFKQIFIRITGVQSAAFFRSCAERFGRAVTPQDVEPATWGIVELGKAVSGIQHSDDIEAMRKMSRKIIEELTPFDVYLAPVLPVPPRPAGWYDMSEPDVRVYNEKLLSDIVFTAPFNCTGQPAITVPVYYSADNVPIGVQFIGRIGDEATLLRLAAQIETAYPWKERHPSVF</sequence>
<name>A0A4Q0S918_9BRAD</name>
<dbReference type="InterPro" id="IPR000120">
    <property type="entry name" value="Amidase"/>
</dbReference>
<comment type="similarity">
    <text evidence="2">Belongs to the amidase family.</text>
</comment>
<dbReference type="SUPFAM" id="SSF75304">
    <property type="entry name" value="Amidase signature (AS) enzymes"/>
    <property type="match status" value="1"/>
</dbReference>
<organism evidence="5 6">
    <name type="scientific">Bradyrhizobium nanningense</name>
    <dbReference type="NCBI Taxonomy" id="1325118"/>
    <lineage>
        <taxon>Bacteria</taxon>
        <taxon>Pseudomonadati</taxon>
        <taxon>Pseudomonadota</taxon>
        <taxon>Alphaproteobacteria</taxon>
        <taxon>Hyphomicrobiales</taxon>
        <taxon>Nitrobacteraceae</taxon>
        <taxon>Bradyrhizobium</taxon>
    </lineage>
</organism>
<evidence type="ECO:0000313" key="5">
    <source>
        <dbReference type="EMBL" id="RXH31903.1"/>
    </source>
</evidence>